<keyword evidence="9" id="KW-1185">Reference proteome</keyword>
<dbReference type="SUPFAM" id="SSF54786">
    <property type="entry name" value="YcfA/nrd intein domain"/>
    <property type="match status" value="1"/>
</dbReference>
<evidence type="ECO:0000256" key="5">
    <source>
        <dbReference type="ARBA" id="ARBA00022801"/>
    </source>
</evidence>
<dbReference type="InterPro" id="IPR012933">
    <property type="entry name" value="HicA_mRNA_interferase"/>
</dbReference>
<reference evidence="8 9" key="1">
    <citation type="submission" date="2023-12" db="EMBL/GenBank/DDBJ databases">
        <title>Description of an unclassified Opitutus bacterium of Verrucomicrobiota.</title>
        <authorList>
            <person name="Zhang D.-F."/>
        </authorList>
    </citation>
    <scope>NUCLEOTIDE SEQUENCE [LARGE SCALE GENOMIC DNA]</scope>
    <source>
        <strain evidence="8 9">WL0086</strain>
    </source>
</reference>
<keyword evidence="2" id="KW-1277">Toxin-antitoxin system</keyword>
<keyword evidence="6" id="KW-0694">RNA-binding</keyword>
<keyword evidence="4" id="KW-0255">Endonuclease</keyword>
<evidence type="ECO:0000313" key="8">
    <source>
        <dbReference type="EMBL" id="WRQ86775.1"/>
    </source>
</evidence>
<keyword evidence="7" id="KW-0346">Stress response</keyword>
<comment type="similarity">
    <text evidence="1">Belongs to the HicA mRNA interferase family.</text>
</comment>
<accession>A0ABZ1C8Y3</accession>
<evidence type="ECO:0000256" key="6">
    <source>
        <dbReference type="ARBA" id="ARBA00022884"/>
    </source>
</evidence>
<gene>
    <name evidence="8" type="ORF">K1X11_018335</name>
</gene>
<evidence type="ECO:0000256" key="2">
    <source>
        <dbReference type="ARBA" id="ARBA00022649"/>
    </source>
</evidence>
<name>A0ABZ1C8Y3_9BACT</name>
<organism evidence="8 9">
    <name type="scientific">Actomonas aquatica</name>
    <dbReference type="NCBI Taxonomy" id="2866162"/>
    <lineage>
        <taxon>Bacteria</taxon>
        <taxon>Pseudomonadati</taxon>
        <taxon>Verrucomicrobiota</taxon>
        <taxon>Opitutia</taxon>
        <taxon>Opitutales</taxon>
        <taxon>Opitutaceae</taxon>
        <taxon>Actomonas</taxon>
    </lineage>
</organism>
<protein>
    <submittedName>
        <fullName evidence="8">Type II toxin-antitoxin system HicA family toxin</fullName>
    </submittedName>
</protein>
<dbReference type="Pfam" id="PF07927">
    <property type="entry name" value="HicA_toxin"/>
    <property type="match status" value="1"/>
</dbReference>
<dbReference type="EMBL" id="CP139781">
    <property type="protein sequence ID" value="WRQ86775.1"/>
    <property type="molecule type" value="Genomic_DNA"/>
</dbReference>
<keyword evidence="5" id="KW-0378">Hydrolase</keyword>
<proteinExistence type="inferred from homology"/>
<dbReference type="InterPro" id="IPR038570">
    <property type="entry name" value="HicA_sf"/>
</dbReference>
<evidence type="ECO:0000256" key="3">
    <source>
        <dbReference type="ARBA" id="ARBA00022722"/>
    </source>
</evidence>
<evidence type="ECO:0000313" key="9">
    <source>
        <dbReference type="Proteomes" id="UP000738431"/>
    </source>
</evidence>
<dbReference type="RefSeq" id="WP_221030611.1">
    <property type="nucleotide sequence ID" value="NZ_CP139781.1"/>
</dbReference>
<evidence type="ECO:0000256" key="1">
    <source>
        <dbReference type="ARBA" id="ARBA00006620"/>
    </source>
</evidence>
<dbReference type="Proteomes" id="UP000738431">
    <property type="component" value="Chromosome"/>
</dbReference>
<dbReference type="Gene3D" id="3.30.920.30">
    <property type="entry name" value="Hypothetical protein"/>
    <property type="match status" value="1"/>
</dbReference>
<keyword evidence="3" id="KW-0540">Nuclease</keyword>
<evidence type="ECO:0000256" key="7">
    <source>
        <dbReference type="ARBA" id="ARBA00023016"/>
    </source>
</evidence>
<evidence type="ECO:0000256" key="4">
    <source>
        <dbReference type="ARBA" id="ARBA00022759"/>
    </source>
</evidence>
<sequence>MKQISGKDFVRTAEHHGWQLKRIQGSHHILGKPGHRERLVVPVHGNQPLKTGLLHHLLKTAQLTEADL</sequence>